<organism evidence="3 4">
    <name type="scientific">Merdimmobilis hominis</name>
    <dbReference type="NCBI Taxonomy" id="2897707"/>
    <lineage>
        <taxon>Bacteria</taxon>
        <taxon>Bacillati</taxon>
        <taxon>Bacillota</taxon>
        <taxon>Clostridia</taxon>
        <taxon>Eubacteriales</taxon>
        <taxon>Oscillospiraceae</taxon>
        <taxon>Merdimmobilis</taxon>
    </lineage>
</organism>
<dbReference type="InterPro" id="IPR029033">
    <property type="entry name" value="His_PPase_superfam"/>
</dbReference>
<dbReference type="PANTHER" id="PTHR48100">
    <property type="entry name" value="BROAD-SPECIFICITY PHOSPHATASE YOR283W-RELATED"/>
    <property type="match status" value="1"/>
</dbReference>
<dbReference type="Proteomes" id="UP000774750">
    <property type="component" value="Unassembled WGS sequence"/>
</dbReference>
<evidence type="ECO:0000313" key="3">
    <source>
        <dbReference type="EMBL" id="MBM6921936.1"/>
    </source>
</evidence>
<dbReference type="InterPro" id="IPR050275">
    <property type="entry name" value="PGM_Phosphatase"/>
</dbReference>
<accession>A0A938X9Y7</accession>
<dbReference type="SMART" id="SM00855">
    <property type="entry name" value="PGAM"/>
    <property type="match status" value="1"/>
</dbReference>
<dbReference type="GO" id="GO:0005737">
    <property type="term" value="C:cytoplasm"/>
    <property type="evidence" value="ECO:0007669"/>
    <property type="project" value="TreeGrafter"/>
</dbReference>
<dbReference type="RefSeq" id="WP_204448306.1">
    <property type="nucleotide sequence ID" value="NZ_JACJKY010000034.1"/>
</dbReference>
<dbReference type="CDD" id="cd07067">
    <property type="entry name" value="HP_PGM_like"/>
    <property type="match status" value="1"/>
</dbReference>
<reference evidence="3" key="2">
    <citation type="journal article" date="2021" name="Sci. Rep.">
        <title>The distribution of antibiotic resistance genes in chicken gut microbiota commensals.</title>
        <authorList>
            <person name="Juricova H."/>
            <person name="Matiasovicova J."/>
            <person name="Kubasova T."/>
            <person name="Cejkova D."/>
            <person name="Rychlik I."/>
        </authorList>
    </citation>
    <scope>NUCLEOTIDE SEQUENCE</scope>
    <source>
        <strain evidence="3">An559</strain>
    </source>
</reference>
<gene>
    <name evidence="3" type="ORF">H6A12_12385</name>
</gene>
<evidence type="ECO:0000256" key="2">
    <source>
        <dbReference type="PIRSR" id="PIRSR613078-2"/>
    </source>
</evidence>
<dbReference type="Pfam" id="PF00300">
    <property type="entry name" value="His_Phos_1"/>
    <property type="match status" value="1"/>
</dbReference>
<feature type="binding site" evidence="2">
    <location>
        <position position="59"/>
    </location>
    <ligand>
        <name>substrate</name>
    </ligand>
</feature>
<sequence>MVTTLYIVRHAQAKGNMARTFQGQINSDVSEAGEVQLSLLKKRFETIPVDVIVTSPLVRAKKTAEAILAAQPQAQFLLRDDLMEINAGGFEGQKWDDLPRLFPEEFAVWRDDLAHFQAPNGESCAEVYDRMKRAAFDLVQTYQGKTIVLVSHGCAVKNLLCALSGLPILRIFEIPWVENTSVSQVCFDESMQPQVVFMNDTQHLNGVNLPAPVYWEGKQ</sequence>
<dbReference type="GO" id="GO:0016791">
    <property type="term" value="F:phosphatase activity"/>
    <property type="evidence" value="ECO:0007669"/>
    <property type="project" value="TreeGrafter"/>
</dbReference>
<feature type="active site" description="Proton donor/acceptor" evidence="1">
    <location>
        <position position="84"/>
    </location>
</feature>
<feature type="active site" description="Tele-phosphohistidine intermediate" evidence="1">
    <location>
        <position position="10"/>
    </location>
</feature>
<feature type="binding site" evidence="2">
    <location>
        <begin position="9"/>
        <end position="16"/>
    </location>
    <ligand>
        <name>substrate</name>
    </ligand>
</feature>
<proteinExistence type="predicted"/>
<dbReference type="PANTHER" id="PTHR48100:SF1">
    <property type="entry name" value="HISTIDINE PHOSPHATASE FAMILY PROTEIN-RELATED"/>
    <property type="match status" value="1"/>
</dbReference>
<evidence type="ECO:0000313" key="4">
    <source>
        <dbReference type="Proteomes" id="UP000774750"/>
    </source>
</evidence>
<protein>
    <submittedName>
        <fullName evidence="3">Histidine phosphatase family protein</fullName>
    </submittedName>
</protein>
<reference evidence="3" key="1">
    <citation type="submission" date="2020-08" db="EMBL/GenBank/DDBJ databases">
        <authorList>
            <person name="Cejkova D."/>
            <person name="Kubasova T."/>
            <person name="Jahodarova E."/>
            <person name="Rychlik I."/>
        </authorList>
    </citation>
    <scope>NUCLEOTIDE SEQUENCE</scope>
    <source>
        <strain evidence="3">An559</strain>
    </source>
</reference>
<keyword evidence="4" id="KW-1185">Reference proteome</keyword>
<dbReference type="AlphaFoldDB" id="A0A938X9Y7"/>
<dbReference type="Gene3D" id="3.40.50.1240">
    <property type="entry name" value="Phosphoglycerate mutase-like"/>
    <property type="match status" value="1"/>
</dbReference>
<dbReference type="EMBL" id="JACJKY010000034">
    <property type="protein sequence ID" value="MBM6921936.1"/>
    <property type="molecule type" value="Genomic_DNA"/>
</dbReference>
<comment type="caution">
    <text evidence="3">The sequence shown here is derived from an EMBL/GenBank/DDBJ whole genome shotgun (WGS) entry which is preliminary data.</text>
</comment>
<evidence type="ECO:0000256" key="1">
    <source>
        <dbReference type="PIRSR" id="PIRSR613078-1"/>
    </source>
</evidence>
<dbReference type="SUPFAM" id="SSF53254">
    <property type="entry name" value="Phosphoglycerate mutase-like"/>
    <property type="match status" value="1"/>
</dbReference>
<name>A0A938X9Y7_9FIRM</name>
<dbReference type="InterPro" id="IPR013078">
    <property type="entry name" value="His_Pase_superF_clade-1"/>
</dbReference>